<proteinExistence type="inferred from homology"/>
<dbReference type="GO" id="GO:0004190">
    <property type="term" value="F:aspartic-type endopeptidase activity"/>
    <property type="evidence" value="ECO:0007669"/>
    <property type="project" value="InterPro"/>
</dbReference>
<protein>
    <submittedName>
        <fullName evidence="3">Cathepsin e-a</fullName>
    </submittedName>
</protein>
<comment type="caution">
    <text evidence="3">The sequence shown here is derived from an EMBL/GenBank/DDBJ whole genome shotgun (WGS) entry which is preliminary data.</text>
</comment>
<accession>A0AAV4C1N3</accession>
<dbReference type="Pfam" id="PF00026">
    <property type="entry name" value="Asp"/>
    <property type="match status" value="1"/>
</dbReference>
<name>A0AAV4C1N3_9GAST</name>
<reference evidence="3 4" key="1">
    <citation type="journal article" date="2021" name="Elife">
        <title>Chloroplast acquisition without the gene transfer in kleptoplastic sea slugs, Plakobranchus ocellatus.</title>
        <authorList>
            <person name="Maeda T."/>
            <person name="Takahashi S."/>
            <person name="Yoshida T."/>
            <person name="Shimamura S."/>
            <person name="Takaki Y."/>
            <person name="Nagai Y."/>
            <person name="Toyoda A."/>
            <person name="Suzuki Y."/>
            <person name="Arimoto A."/>
            <person name="Ishii H."/>
            <person name="Satoh N."/>
            <person name="Nishiyama T."/>
            <person name="Hasebe M."/>
            <person name="Maruyama T."/>
            <person name="Minagawa J."/>
            <person name="Obokata J."/>
            <person name="Shigenobu S."/>
        </authorList>
    </citation>
    <scope>NUCLEOTIDE SEQUENCE [LARGE SCALE GENOMIC DNA]</scope>
</reference>
<dbReference type="Gene3D" id="2.40.70.10">
    <property type="entry name" value="Acid Proteases"/>
    <property type="match status" value="1"/>
</dbReference>
<dbReference type="Proteomes" id="UP000735302">
    <property type="component" value="Unassembled WGS sequence"/>
</dbReference>
<dbReference type="PROSITE" id="PS51767">
    <property type="entry name" value="PEPTIDASE_A1"/>
    <property type="match status" value="1"/>
</dbReference>
<dbReference type="EMBL" id="BLXT01005660">
    <property type="protein sequence ID" value="GFO24898.1"/>
    <property type="molecule type" value="Genomic_DNA"/>
</dbReference>
<dbReference type="GO" id="GO:0006508">
    <property type="term" value="P:proteolysis"/>
    <property type="evidence" value="ECO:0007669"/>
    <property type="project" value="InterPro"/>
</dbReference>
<dbReference type="PANTHER" id="PTHR47966">
    <property type="entry name" value="BETA-SITE APP-CLEAVING ENZYME, ISOFORM A-RELATED"/>
    <property type="match status" value="1"/>
</dbReference>
<feature type="domain" description="Peptidase A1" evidence="2">
    <location>
        <begin position="1"/>
        <end position="151"/>
    </location>
</feature>
<organism evidence="3 4">
    <name type="scientific">Plakobranchus ocellatus</name>
    <dbReference type="NCBI Taxonomy" id="259542"/>
    <lineage>
        <taxon>Eukaryota</taxon>
        <taxon>Metazoa</taxon>
        <taxon>Spiralia</taxon>
        <taxon>Lophotrochozoa</taxon>
        <taxon>Mollusca</taxon>
        <taxon>Gastropoda</taxon>
        <taxon>Heterobranchia</taxon>
        <taxon>Euthyneura</taxon>
        <taxon>Panpulmonata</taxon>
        <taxon>Sacoglossa</taxon>
        <taxon>Placobranchoidea</taxon>
        <taxon>Plakobranchidae</taxon>
        <taxon>Plakobranchus</taxon>
    </lineage>
</organism>
<evidence type="ECO:0000313" key="4">
    <source>
        <dbReference type="Proteomes" id="UP000735302"/>
    </source>
</evidence>
<sequence length="151" mass="17042">MLTFGGVDKDYYTGEFVFAPLTSPNEWKFALDDVEVPASDEFISGESGQARLDTSLPLIYGPAEDVYSLHALLGGRPHKTRNGMYAFDCAEVYRLPDVMFIVNGQWLPLSSKHYVIQFSDHYSCVFISVLVVKFISKLADKLSSESFSWFF</sequence>
<keyword evidence="4" id="KW-1185">Reference proteome</keyword>
<dbReference type="SUPFAM" id="SSF50630">
    <property type="entry name" value="Acid proteases"/>
    <property type="match status" value="1"/>
</dbReference>
<evidence type="ECO:0000259" key="2">
    <source>
        <dbReference type="PROSITE" id="PS51767"/>
    </source>
</evidence>
<dbReference type="AlphaFoldDB" id="A0AAV4C1N3"/>
<dbReference type="InterPro" id="IPR033121">
    <property type="entry name" value="PEPTIDASE_A1"/>
</dbReference>
<evidence type="ECO:0000313" key="3">
    <source>
        <dbReference type="EMBL" id="GFO24898.1"/>
    </source>
</evidence>
<gene>
    <name evidence="3" type="ORF">PoB_005140300</name>
</gene>
<comment type="similarity">
    <text evidence="1">Belongs to the peptidase A1 family.</text>
</comment>
<evidence type="ECO:0000256" key="1">
    <source>
        <dbReference type="ARBA" id="ARBA00007447"/>
    </source>
</evidence>
<dbReference type="InterPro" id="IPR021109">
    <property type="entry name" value="Peptidase_aspartic_dom_sf"/>
</dbReference>
<dbReference type="InterPro" id="IPR001461">
    <property type="entry name" value="Aspartic_peptidase_A1"/>
</dbReference>